<name>A0A0J6GC34_PSEDM</name>
<dbReference type="PATRIC" id="fig|882211.3.peg.1794"/>
<evidence type="ECO:0008006" key="3">
    <source>
        <dbReference type="Google" id="ProtNLM"/>
    </source>
</evidence>
<protein>
    <recommendedName>
        <fullName evidence="3">DUF3077 domain-containing protein</fullName>
    </recommendedName>
</protein>
<dbReference type="AlphaFoldDB" id="A0A0J6GC34"/>
<keyword evidence="2" id="KW-1185">Reference proteome</keyword>
<accession>A0A0J6GC34</accession>
<gene>
    <name evidence="1" type="ORF">SAMN04489800_4182</name>
</gene>
<dbReference type="EMBL" id="FNUD01000002">
    <property type="protein sequence ID" value="SEF06376.1"/>
    <property type="molecule type" value="Genomic_DNA"/>
</dbReference>
<reference evidence="1" key="1">
    <citation type="submission" date="2016-10" db="EMBL/GenBank/DDBJ databases">
        <authorList>
            <person name="Varghese N."/>
            <person name="Submissions S."/>
        </authorList>
    </citation>
    <scope>NUCLEOTIDE SEQUENCE [LARGE SCALE GENOMIC DNA]</scope>
    <source>
        <strain evidence="1">LMG 25555</strain>
    </source>
</reference>
<dbReference type="RefSeq" id="WP_048359599.1">
    <property type="nucleotide sequence ID" value="NZ_FNUD01000002.1"/>
</dbReference>
<dbReference type="Proteomes" id="UP000183613">
    <property type="component" value="Unassembled WGS sequence"/>
</dbReference>
<evidence type="ECO:0000313" key="2">
    <source>
        <dbReference type="Proteomes" id="UP000183613"/>
    </source>
</evidence>
<sequence length="115" mass="12709">MAPILKIPLEDEPETELVSLKDCAATQRALDYYLKPSVSQHVSEKKVFQVCDGLSQEEALVHASEYLQCAIASTLGAAEYQQSAQRDFLMGILFFMESSKQLVDKAIDAQQLPAS</sequence>
<comment type="caution">
    <text evidence="1">The sequence shown here is derived from an EMBL/GenBank/DDBJ whole genome shotgun (WGS) entry which is preliminary data.</text>
</comment>
<dbReference type="Pfam" id="PF19619">
    <property type="entry name" value="DUF6124"/>
    <property type="match status" value="1"/>
</dbReference>
<dbReference type="OrthoDB" id="6994083at2"/>
<organism evidence="1 2">
    <name type="scientific">Pseudomonas deceptionensis</name>
    <dbReference type="NCBI Taxonomy" id="882211"/>
    <lineage>
        <taxon>Bacteria</taxon>
        <taxon>Pseudomonadati</taxon>
        <taxon>Pseudomonadota</taxon>
        <taxon>Gammaproteobacteria</taxon>
        <taxon>Pseudomonadales</taxon>
        <taxon>Pseudomonadaceae</taxon>
        <taxon>Pseudomonas</taxon>
    </lineage>
</organism>
<evidence type="ECO:0000313" key="1">
    <source>
        <dbReference type="EMBL" id="SEF06376.1"/>
    </source>
</evidence>
<proteinExistence type="predicted"/>